<reference evidence="3" key="1">
    <citation type="submission" date="2023-03" db="EMBL/GenBank/DDBJ databases">
        <title>Massive genome expansion in bonnet fungi (Mycena s.s.) driven by repeated elements and novel gene families across ecological guilds.</title>
        <authorList>
            <consortium name="Lawrence Berkeley National Laboratory"/>
            <person name="Harder C.B."/>
            <person name="Miyauchi S."/>
            <person name="Viragh M."/>
            <person name="Kuo A."/>
            <person name="Thoen E."/>
            <person name="Andreopoulos B."/>
            <person name="Lu D."/>
            <person name="Skrede I."/>
            <person name="Drula E."/>
            <person name="Henrissat B."/>
            <person name="Morin E."/>
            <person name="Kohler A."/>
            <person name="Barry K."/>
            <person name="LaButti K."/>
            <person name="Morin E."/>
            <person name="Salamov A."/>
            <person name="Lipzen A."/>
            <person name="Mereny Z."/>
            <person name="Hegedus B."/>
            <person name="Baldrian P."/>
            <person name="Stursova M."/>
            <person name="Weitz H."/>
            <person name="Taylor A."/>
            <person name="Grigoriev I.V."/>
            <person name="Nagy L.G."/>
            <person name="Martin F."/>
            <person name="Kauserud H."/>
        </authorList>
    </citation>
    <scope>NUCLEOTIDE SEQUENCE</scope>
    <source>
        <strain evidence="3">CBHHK188m</strain>
    </source>
</reference>
<evidence type="ECO:0000313" key="3">
    <source>
        <dbReference type="EMBL" id="KAJ7752472.1"/>
    </source>
</evidence>
<evidence type="ECO:0000256" key="1">
    <source>
        <dbReference type="SAM" id="Phobius"/>
    </source>
</evidence>
<dbReference type="Pfam" id="PF20153">
    <property type="entry name" value="DUF6535"/>
    <property type="match status" value="1"/>
</dbReference>
<protein>
    <recommendedName>
        <fullName evidence="2">DUF6535 domain-containing protein</fullName>
    </recommendedName>
</protein>
<evidence type="ECO:0000313" key="4">
    <source>
        <dbReference type="Proteomes" id="UP001215280"/>
    </source>
</evidence>
<keyword evidence="1" id="KW-1133">Transmembrane helix</keyword>
<feature type="transmembrane region" description="Helical" evidence="1">
    <location>
        <begin position="332"/>
        <end position="356"/>
    </location>
</feature>
<keyword evidence="4" id="KW-1185">Reference proteome</keyword>
<dbReference type="Proteomes" id="UP001215280">
    <property type="component" value="Unassembled WGS sequence"/>
</dbReference>
<feature type="domain" description="DUF6535" evidence="2">
    <location>
        <begin position="221"/>
        <end position="321"/>
    </location>
</feature>
<accession>A0AAD7IZ90</accession>
<gene>
    <name evidence="3" type="ORF">DFH07DRAFT_774412</name>
</gene>
<sequence length="896" mass="100105">MLKYSVENHAGRVVHEMGEVEDFARACLKSDQNNLMSGHKMSTVAPFNDFIGYMAGAWLVFSSVFGNFPHFHFLVCIRRIMMPLSPRFWARPKQPRSANGRGLTCLLPTVLCGREPRHSGSHSESEGLPRNVTLVTGQVSTLADSKLQSSRLIDILDQQLSILRRIDQRQAAADLTQQPIPEVPATNSSAWNALLGSTLTDTIEPRVERWRMISQSGKSVSGLNTTNVPFQPDPSTVRVNAFWSVSVTSSLSIAALAVMCRGFLNMITWSRHKKASERLEDIWTRWAAADRVLRPAIEALPHLLIFPVFLFIIGILDLLFSSVRELPSPPPFLLFAFGLSVLCITAVAALLCFTIIDGSINPGSSPFQSRLARTIHTSLIPTLKICTSLMRRMVLPHRTPAAAEEPHTAPIASADVDTTRLPVGTIDLYHKVVQLTHEDASLDQAAGALFNIIHERAGTPRYGKVRISSQECTTLRHLLSPEASIRSNRTAAWVIVRMQTVDPHRSVMYSNGDFGLLLASLTEAGRRSRGGFSLTSLWGSPFVRAISVMLLEEDIDPTDHPIILHCLSSRHSSWRDTLFGPPMLTRNHQAVLSFLLDILYAKLHEELPAVVNQSEARIVDLLLSPKFTLAAVPVSIDSGRFMQSLVHHSPGDDRRELSHIIRWIIKVTSPEHVIARYLRDLEAMSAAQVRYLSWIQCGNIFAIVDTVGRICLDLEDFEGWEDLADLCTTCLVNFITFRNRLAIAAFPFDLILTFSTVVRNTRLNPASLAFQHLPTIYQYVHDTPHSRYSEVLSEIQGLLDMVEEKEDKFEKTSRLSLWDGGSSRLSWKINNDPESDLSLLGYGTAPEYTYPRGGGGGFNPVPRSISDHISQERWKRDRFTSCHFPSHFRGCSIQNV</sequence>
<keyword evidence="1" id="KW-0812">Transmembrane</keyword>
<feature type="transmembrane region" description="Helical" evidence="1">
    <location>
        <begin position="299"/>
        <end position="320"/>
    </location>
</feature>
<name>A0AAD7IZ90_9AGAR</name>
<evidence type="ECO:0000259" key="2">
    <source>
        <dbReference type="Pfam" id="PF20153"/>
    </source>
</evidence>
<dbReference type="InterPro" id="IPR045338">
    <property type="entry name" value="DUF6535"/>
</dbReference>
<comment type="caution">
    <text evidence="3">The sequence shown here is derived from an EMBL/GenBank/DDBJ whole genome shotgun (WGS) entry which is preliminary data.</text>
</comment>
<dbReference type="EMBL" id="JARJLG010000074">
    <property type="protein sequence ID" value="KAJ7752472.1"/>
    <property type="molecule type" value="Genomic_DNA"/>
</dbReference>
<dbReference type="AlphaFoldDB" id="A0AAD7IZ90"/>
<proteinExistence type="predicted"/>
<keyword evidence="1" id="KW-0472">Membrane</keyword>
<feature type="transmembrane region" description="Helical" evidence="1">
    <location>
        <begin position="241"/>
        <end position="264"/>
    </location>
</feature>
<organism evidence="3 4">
    <name type="scientific">Mycena maculata</name>
    <dbReference type="NCBI Taxonomy" id="230809"/>
    <lineage>
        <taxon>Eukaryota</taxon>
        <taxon>Fungi</taxon>
        <taxon>Dikarya</taxon>
        <taxon>Basidiomycota</taxon>
        <taxon>Agaricomycotina</taxon>
        <taxon>Agaricomycetes</taxon>
        <taxon>Agaricomycetidae</taxon>
        <taxon>Agaricales</taxon>
        <taxon>Marasmiineae</taxon>
        <taxon>Mycenaceae</taxon>
        <taxon>Mycena</taxon>
    </lineage>
</organism>
<feature type="transmembrane region" description="Helical" evidence="1">
    <location>
        <begin position="50"/>
        <end position="77"/>
    </location>
</feature>